<dbReference type="InterPro" id="IPR001709">
    <property type="entry name" value="Flavoprot_Pyr_Nucl_cyt_Rdtase"/>
</dbReference>
<feature type="binding site" evidence="6">
    <location>
        <position position="114"/>
    </location>
    <ligand>
        <name>FAD</name>
        <dbReference type="ChEBI" id="CHEBI:57692"/>
    </ligand>
</feature>
<accession>A0A0D3JFH7</accession>
<feature type="domain" description="FAD-binding FR-type" evidence="8">
    <location>
        <begin position="1"/>
        <end position="95"/>
    </location>
</feature>
<dbReference type="Pfam" id="PF00970">
    <property type="entry name" value="FAD_binding_6"/>
    <property type="match status" value="1"/>
</dbReference>
<dbReference type="EnsemblProtists" id="EOD22262">
    <property type="protein sequence ID" value="EOD22262"/>
    <property type="gene ID" value="EMIHUDRAFT_44617"/>
</dbReference>
<keyword evidence="4 7" id="KW-0560">Oxidoreductase</keyword>
<keyword evidence="3 6" id="KW-0274">FAD</keyword>
<dbReference type="Gene3D" id="3.40.50.80">
    <property type="entry name" value="Nucleotide-binding domain of ferredoxin-NADP reductase (FNR) module"/>
    <property type="match status" value="1"/>
</dbReference>
<dbReference type="GeneID" id="17267809"/>
<feature type="binding site" evidence="6">
    <location>
        <position position="70"/>
    </location>
    <ligand>
        <name>FAD</name>
        <dbReference type="ChEBI" id="CHEBI:57692"/>
    </ligand>
</feature>
<organism evidence="9 10">
    <name type="scientific">Emiliania huxleyi (strain CCMP1516)</name>
    <dbReference type="NCBI Taxonomy" id="280463"/>
    <lineage>
        <taxon>Eukaryota</taxon>
        <taxon>Haptista</taxon>
        <taxon>Haptophyta</taxon>
        <taxon>Prymnesiophyceae</taxon>
        <taxon>Isochrysidales</taxon>
        <taxon>Noelaerhabdaceae</taxon>
        <taxon>Emiliania</taxon>
    </lineage>
</organism>
<evidence type="ECO:0000256" key="6">
    <source>
        <dbReference type="PIRSR" id="PIRSR601834-1"/>
    </source>
</evidence>
<sequence length="214" mass="22879">LTEKQWVTPSAVRLRFALPSAEHVLGLPIPGHVMVIDDAQIYRPYSPVTVDSQAAGYFELLVRHYPGGEISTRLAKMSPGERAHFRGPVGNAFEYTASAAPRRIGMVAGGTGVTPLWQVVQAALADEEDRTRLSLVYASRRADDILLRDELERAAAAHPDRFSVCFVVSEGGGAPAGGVAGRIDAAVLQRHLPQPSEDGSGVLVCGPDSMLRAL</sequence>
<comment type="cofactor">
    <cofactor evidence="1 6 7">
        <name>FAD</name>
        <dbReference type="ChEBI" id="CHEBI:57692"/>
    </cofactor>
</comment>
<evidence type="ECO:0000256" key="4">
    <source>
        <dbReference type="ARBA" id="ARBA00023002"/>
    </source>
</evidence>
<evidence type="ECO:0000256" key="1">
    <source>
        <dbReference type="ARBA" id="ARBA00001974"/>
    </source>
</evidence>
<dbReference type="Gene3D" id="2.40.30.10">
    <property type="entry name" value="Translation factors"/>
    <property type="match status" value="1"/>
</dbReference>
<feature type="binding site" evidence="6">
    <location>
        <position position="61"/>
    </location>
    <ligand>
        <name>FAD</name>
        <dbReference type="ChEBI" id="CHEBI:57692"/>
    </ligand>
</feature>
<name>A0A0D3JFH7_EMIH1</name>
<dbReference type="KEGG" id="ehx:EMIHUDRAFT_44617"/>
<keyword evidence="5 7" id="KW-0520">NAD</keyword>
<keyword evidence="10" id="KW-1185">Reference proteome</keyword>
<dbReference type="InterPro" id="IPR001433">
    <property type="entry name" value="OxRdtase_FAD/NAD-bd"/>
</dbReference>
<protein>
    <recommendedName>
        <fullName evidence="7">NADH-cytochrome b5 reductase</fullName>
        <ecNumber evidence="7">1.6.2.2</ecNumber>
    </recommendedName>
</protein>
<dbReference type="AlphaFoldDB" id="A0A0D3JFH7"/>
<comment type="similarity">
    <text evidence="7">Belongs to the flavoprotein pyridine nucleotide cytochrome reductase family.</text>
</comment>
<dbReference type="CDD" id="cd06183">
    <property type="entry name" value="cyt_b5_reduct_like"/>
    <property type="match status" value="1"/>
</dbReference>
<evidence type="ECO:0000256" key="2">
    <source>
        <dbReference type="ARBA" id="ARBA00022630"/>
    </source>
</evidence>
<dbReference type="InterPro" id="IPR017927">
    <property type="entry name" value="FAD-bd_FR_type"/>
</dbReference>
<feature type="binding site" evidence="6">
    <location>
        <position position="71"/>
    </location>
    <ligand>
        <name>FAD</name>
        <dbReference type="ChEBI" id="CHEBI:57692"/>
    </ligand>
</feature>
<dbReference type="InterPro" id="IPR008333">
    <property type="entry name" value="Cbr1-like_FAD-bd_dom"/>
</dbReference>
<keyword evidence="2 6" id="KW-0285">Flavoprotein</keyword>
<reference evidence="10" key="1">
    <citation type="journal article" date="2013" name="Nature">
        <title>Pan genome of the phytoplankton Emiliania underpins its global distribution.</title>
        <authorList>
            <person name="Read B.A."/>
            <person name="Kegel J."/>
            <person name="Klute M.J."/>
            <person name="Kuo A."/>
            <person name="Lefebvre S.C."/>
            <person name="Maumus F."/>
            <person name="Mayer C."/>
            <person name="Miller J."/>
            <person name="Monier A."/>
            <person name="Salamov A."/>
            <person name="Young J."/>
            <person name="Aguilar M."/>
            <person name="Claverie J.M."/>
            <person name="Frickenhaus S."/>
            <person name="Gonzalez K."/>
            <person name="Herman E.K."/>
            <person name="Lin Y.C."/>
            <person name="Napier J."/>
            <person name="Ogata H."/>
            <person name="Sarno A.F."/>
            <person name="Shmutz J."/>
            <person name="Schroeder D."/>
            <person name="de Vargas C."/>
            <person name="Verret F."/>
            <person name="von Dassow P."/>
            <person name="Valentin K."/>
            <person name="Van de Peer Y."/>
            <person name="Wheeler G."/>
            <person name="Dacks J.B."/>
            <person name="Delwiche C.F."/>
            <person name="Dyhrman S.T."/>
            <person name="Glockner G."/>
            <person name="John U."/>
            <person name="Richards T."/>
            <person name="Worden A.Z."/>
            <person name="Zhang X."/>
            <person name="Grigoriev I.V."/>
            <person name="Allen A.E."/>
            <person name="Bidle K."/>
            <person name="Borodovsky M."/>
            <person name="Bowler C."/>
            <person name="Brownlee C."/>
            <person name="Cock J.M."/>
            <person name="Elias M."/>
            <person name="Gladyshev V.N."/>
            <person name="Groth M."/>
            <person name="Guda C."/>
            <person name="Hadaegh A."/>
            <person name="Iglesias-Rodriguez M.D."/>
            <person name="Jenkins J."/>
            <person name="Jones B.M."/>
            <person name="Lawson T."/>
            <person name="Leese F."/>
            <person name="Lindquist E."/>
            <person name="Lobanov A."/>
            <person name="Lomsadze A."/>
            <person name="Malik S.B."/>
            <person name="Marsh M.E."/>
            <person name="Mackinder L."/>
            <person name="Mock T."/>
            <person name="Mueller-Roeber B."/>
            <person name="Pagarete A."/>
            <person name="Parker M."/>
            <person name="Probert I."/>
            <person name="Quesneville H."/>
            <person name="Raines C."/>
            <person name="Rensing S.A."/>
            <person name="Riano-Pachon D.M."/>
            <person name="Richier S."/>
            <person name="Rokitta S."/>
            <person name="Shiraiwa Y."/>
            <person name="Soanes D.M."/>
            <person name="van der Giezen M."/>
            <person name="Wahlund T.M."/>
            <person name="Williams B."/>
            <person name="Wilson W."/>
            <person name="Wolfe G."/>
            <person name="Wurch L.L."/>
        </authorList>
    </citation>
    <scope>NUCLEOTIDE SEQUENCE</scope>
</reference>
<dbReference type="PaxDb" id="2903-EOD22262"/>
<evidence type="ECO:0000256" key="7">
    <source>
        <dbReference type="RuleBase" id="RU361226"/>
    </source>
</evidence>
<evidence type="ECO:0000313" key="9">
    <source>
        <dbReference type="EnsemblProtists" id="EOD22262"/>
    </source>
</evidence>
<comment type="catalytic activity">
    <reaction evidence="7">
        <text>2 Fe(III)-[cytochrome b5] + NADH = 2 Fe(II)-[cytochrome b5] + NAD(+) + H(+)</text>
        <dbReference type="Rhea" id="RHEA:46680"/>
        <dbReference type="Rhea" id="RHEA-COMP:10438"/>
        <dbReference type="Rhea" id="RHEA-COMP:10439"/>
        <dbReference type="ChEBI" id="CHEBI:15378"/>
        <dbReference type="ChEBI" id="CHEBI:29033"/>
        <dbReference type="ChEBI" id="CHEBI:29034"/>
        <dbReference type="ChEBI" id="CHEBI:57540"/>
        <dbReference type="ChEBI" id="CHEBI:57945"/>
        <dbReference type="EC" id="1.6.2.2"/>
    </reaction>
</comment>
<dbReference type="InterPro" id="IPR039261">
    <property type="entry name" value="FNR_nucleotide-bd"/>
</dbReference>
<reference evidence="9" key="2">
    <citation type="submission" date="2024-10" db="UniProtKB">
        <authorList>
            <consortium name="EnsemblProtists"/>
        </authorList>
    </citation>
    <scope>IDENTIFICATION</scope>
</reference>
<dbReference type="PRINTS" id="PR00371">
    <property type="entry name" value="FPNCR"/>
</dbReference>
<dbReference type="eggNOG" id="KOG0534">
    <property type="taxonomic scope" value="Eukaryota"/>
</dbReference>
<dbReference type="GO" id="GO:0090524">
    <property type="term" value="F:cytochrome-b5 reductase activity, acting on NADH"/>
    <property type="evidence" value="ECO:0007669"/>
    <property type="project" value="UniProtKB-EC"/>
</dbReference>
<evidence type="ECO:0000256" key="3">
    <source>
        <dbReference type="ARBA" id="ARBA00022827"/>
    </source>
</evidence>
<evidence type="ECO:0000313" key="10">
    <source>
        <dbReference type="Proteomes" id="UP000013827"/>
    </source>
</evidence>
<dbReference type="PROSITE" id="PS51384">
    <property type="entry name" value="FAD_FR"/>
    <property type="match status" value="1"/>
</dbReference>
<evidence type="ECO:0000259" key="8">
    <source>
        <dbReference type="PROSITE" id="PS51384"/>
    </source>
</evidence>
<feature type="binding site" evidence="6">
    <location>
        <position position="44"/>
    </location>
    <ligand>
        <name>FAD</name>
        <dbReference type="ChEBI" id="CHEBI:57692"/>
    </ligand>
</feature>
<dbReference type="OMA" id="QHITIAC"/>
<dbReference type="EC" id="1.6.2.2" evidence="7"/>
<feature type="binding site" evidence="6">
    <location>
        <position position="43"/>
    </location>
    <ligand>
        <name>FAD</name>
        <dbReference type="ChEBI" id="CHEBI:57692"/>
    </ligand>
</feature>
<feature type="binding site" evidence="6">
    <location>
        <position position="45"/>
    </location>
    <ligand>
        <name>FAD</name>
        <dbReference type="ChEBI" id="CHEBI:57692"/>
    </ligand>
</feature>
<dbReference type="InterPro" id="IPR017938">
    <property type="entry name" value="Riboflavin_synthase-like_b-brl"/>
</dbReference>
<dbReference type="Pfam" id="PF00175">
    <property type="entry name" value="NAD_binding_1"/>
    <property type="match status" value="1"/>
</dbReference>
<proteinExistence type="inferred from homology"/>
<evidence type="ECO:0000256" key="5">
    <source>
        <dbReference type="ARBA" id="ARBA00023027"/>
    </source>
</evidence>
<dbReference type="SUPFAM" id="SSF52343">
    <property type="entry name" value="Ferredoxin reductase-like, C-terminal NADP-linked domain"/>
    <property type="match status" value="1"/>
</dbReference>
<dbReference type="STRING" id="2903.R1CI78"/>
<dbReference type="InterPro" id="IPR001834">
    <property type="entry name" value="CBR-like"/>
</dbReference>
<dbReference type="RefSeq" id="XP_005774691.1">
    <property type="nucleotide sequence ID" value="XM_005774634.1"/>
</dbReference>
<dbReference type="PANTHER" id="PTHR19370">
    <property type="entry name" value="NADH-CYTOCHROME B5 REDUCTASE"/>
    <property type="match status" value="1"/>
</dbReference>
<dbReference type="PRINTS" id="PR00406">
    <property type="entry name" value="CYTB5RDTASE"/>
</dbReference>
<dbReference type="Proteomes" id="UP000013827">
    <property type="component" value="Unassembled WGS sequence"/>
</dbReference>
<dbReference type="SUPFAM" id="SSF63380">
    <property type="entry name" value="Riboflavin synthase domain-like"/>
    <property type="match status" value="1"/>
</dbReference>
<dbReference type="HOGENOM" id="CLU_003827_9_2_1"/>